<protein>
    <recommendedName>
        <fullName evidence="2">DUF8004 domain-containing protein</fullName>
    </recommendedName>
</protein>
<feature type="region of interest" description="Disordered" evidence="1">
    <location>
        <begin position="822"/>
        <end position="846"/>
    </location>
</feature>
<dbReference type="EMBL" id="SNSC02000010">
    <property type="protein sequence ID" value="TID20543.1"/>
    <property type="molecule type" value="Genomic_DNA"/>
</dbReference>
<keyword evidence="4" id="KW-1185">Reference proteome</keyword>
<accession>A0A4Z1NWK0</accession>
<organism evidence="3 4">
    <name type="scientific">Venturia nashicola</name>
    <dbReference type="NCBI Taxonomy" id="86259"/>
    <lineage>
        <taxon>Eukaryota</taxon>
        <taxon>Fungi</taxon>
        <taxon>Dikarya</taxon>
        <taxon>Ascomycota</taxon>
        <taxon>Pezizomycotina</taxon>
        <taxon>Dothideomycetes</taxon>
        <taxon>Pleosporomycetidae</taxon>
        <taxon>Venturiales</taxon>
        <taxon>Venturiaceae</taxon>
        <taxon>Venturia</taxon>
    </lineage>
</organism>
<evidence type="ECO:0000313" key="3">
    <source>
        <dbReference type="EMBL" id="TID20543.1"/>
    </source>
</evidence>
<feature type="compositionally biased region" description="Polar residues" evidence="1">
    <location>
        <begin position="1118"/>
        <end position="1137"/>
    </location>
</feature>
<dbReference type="PANTHER" id="PTHR39601:SF1">
    <property type="entry name" value="CHORIOGENIN HMINOR"/>
    <property type="match status" value="1"/>
</dbReference>
<feature type="region of interest" description="Disordered" evidence="1">
    <location>
        <begin position="186"/>
        <end position="207"/>
    </location>
</feature>
<feature type="compositionally biased region" description="Polar residues" evidence="1">
    <location>
        <begin position="84"/>
        <end position="97"/>
    </location>
</feature>
<dbReference type="AlphaFoldDB" id="A0A4Z1NWK0"/>
<sequence length="1175" mass="129445">MISAPPRCWRDAASRERSASIQHDKGAAVAGRSASIQSGGKVERHTWSFINVSTSHDAPLTKRSRELDSLAAPKNPSDNRRYPSPTSGASSPPQTRVSSPEPQPQPRPRSSRGPPNLSLPQVPNFSKTLPVRPATGGLPTILESKAKTASMESLRSRVDGSKVKRWEGHARTTSPWNGIRRVSNAMRERSENRKGIASNDPPRQQDSELFHERGNCSVHFYTKGHSQRGPSIRIPLDIIYNAGFESIFGTFLAEMQSTGVRLLAGAGRPSRTALCDLYIPPPDHVTRASALNWHLTTRNFFAFLMDKPLVGSRLSEALLDLQDRVDWVRPGDPNNHHDLMSYFERCGYLEFSHCPDYALAFLHFAEQSKKHDLWVDAFVHSVGMNEVLTLSPEFDKISHVTKALITRAYLEMDLHLGRATRALSNFLEEDFSPANFGLSSSQRAHLDRFRSFLHTYYVEKFGYWPPPPGSRFSKSLYKSMYFDLRSLYDFLVDLDSSDSLVDQKPASGGICVLQNVQAFDERHKYIPLPHPQPLLPEVAYQTHRSNSQRALRSLKLGSKQVRTEKYFLARDALTAATNSADVTILYAPLVKEYKTFERECTRRPEEKISTRDARKIRWIAIYGILQVLVSVIRAPKEVRDVDSPAYPLCCRVSQLAPWLGGSKSLNAPFIESVNIAANDSTHGFDPSLPTSLADPPHMETLTPIQPDCEGDDYFTHTHTASVTGITMPTRKASINGSATPPRRNSSFKSVSSFSFSTFGSRRTSKIFNATPAPAAGAQKHQPIIIRGYGNGLSYGRAMKPNEIPIEYSTENFPEVVPAIDISAPTPPDSRPASSHFRERSLRRNSSLGQIITPQYGEVEEPERTPTLTCVDIDKMHSLMSGRIEEPDCPSDNSNSTPLTPTWSTRSNSTGSNSSIDENYTRKYRRTSVSTVSTFSTNSTLLASPVGLPIDKEGGATISRSFSVERRNLHELDVQEAMVLPESCLPIAIAVDMSGPQVYQPSGYRSNSVASKRSQLSSAYRSNSGASNSSTLQRPSGSANLSLKMNATGSLRKSGFGSLRNSGFGALAETSETSPPRTAPELDCTPVSSMDNSPVSPLDVTSALPLTKVIRSRHDLPSARSSSSLAKELGTQNKTALRSSLKRSDAAAGIREKRRSVRIKDEVDLLGGIDLNGIVA</sequence>
<feature type="domain" description="DUF8004" evidence="2">
    <location>
        <begin position="337"/>
        <end position="428"/>
    </location>
</feature>
<dbReference type="PANTHER" id="PTHR39601">
    <property type="entry name" value="CHORIOGENIN HMINOR"/>
    <property type="match status" value="1"/>
</dbReference>
<dbReference type="STRING" id="86259.A0A4Z1NWK0"/>
<reference evidence="3 4" key="1">
    <citation type="submission" date="2019-04" db="EMBL/GenBank/DDBJ databases">
        <title>High contiguity whole genome sequence and gene annotation resource for two Venturia nashicola isolates.</title>
        <authorList>
            <person name="Prokchorchik M."/>
            <person name="Won K."/>
            <person name="Lee Y."/>
            <person name="Choi E.D."/>
            <person name="Segonzac C."/>
            <person name="Sohn K.H."/>
        </authorList>
    </citation>
    <scope>NUCLEOTIDE SEQUENCE [LARGE SCALE GENOMIC DNA]</scope>
    <source>
        <strain evidence="3 4">PRI2</strain>
    </source>
</reference>
<feature type="compositionally biased region" description="Basic and acidic residues" evidence="1">
    <location>
        <begin position="8"/>
        <end position="26"/>
    </location>
</feature>
<comment type="caution">
    <text evidence="3">The sequence shown here is derived from an EMBL/GenBank/DDBJ whole genome shotgun (WGS) entry which is preliminary data.</text>
</comment>
<name>A0A4Z1NWK0_9PEZI</name>
<evidence type="ECO:0000259" key="2">
    <source>
        <dbReference type="Pfam" id="PF26013"/>
    </source>
</evidence>
<gene>
    <name evidence="3" type="ORF">E6O75_ATG05307</name>
</gene>
<feature type="compositionally biased region" description="Low complexity" evidence="1">
    <location>
        <begin position="903"/>
        <end position="914"/>
    </location>
</feature>
<feature type="compositionally biased region" description="Polar residues" evidence="1">
    <location>
        <begin position="890"/>
        <end position="902"/>
    </location>
</feature>
<evidence type="ECO:0000256" key="1">
    <source>
        <dbReference type="SAM" id="MobiDB-lite"/>
    </source>
</evidence>
<proteinExistence type="predicted"/>
<feature type="compositionally biased region" description="Low complexity" evidence="1">
    <location>
        <begin position="111"/>
        <end position="120"/>
    </location>
</feature>
<feature type="region of interest" description="Disordered" evidence="1">
    <location>
        <begin position="1"/>
        <end position="156"/>
    </location>
</feature>
<feature type="region of interest" description="Disordered" evidence="1">
    <location>
        <begin position="1014"/>
        <end position="1040"/>
    </location>
</feature>
<evidence type="ECO:0000313" key="4">
    <source>
        <dbReference type="Proteomes" id="UP000298493"/>
    </source>
</evidence>
<feature type="region of interest" description="Disordered" evidence="1">
    <location>
        <begin position="882"/>
        <end position="918"/>
    </location>
</feature>
<dbReference type="Pfam" id="PF26013">
    <property type="entry name" value="DUF8004"/>
    <property type="match status" value="1"/>
</dbReference>
<feature type="compositionally biased region" description="Basic and acidic residues" evidence="1">
    <location>
        <begin position="59"/>
        <end position="68"/>
    </location>
</feature>
<feature type="region of interest" description="Disordered" evidence="1">
    <location>
        <begin position="1114"/>
        <end position="1150"/>
    </location>
</feature>
<dbReference type="InterPro" id="IPR058317">
    <property type="entry name" value="DUF8004"/>
</dbReference>
<dbReference type="Proteomes" id="UP000298493">
    <property type="component" value="Unassembled WGS sequence"/>
</dbReference>